<name>A0AAN3VX63_9FUSO</name>
<gene>
    <name evidence="1" type="ORF">HMPREF1127_1115</name>
</gene>
<dbReference type="AlphaFoldDB" id="A0AAN3VX63"/>
<organism evidence="1 2">
    <name type="scientific">Fusobacterium necrophorum subsp. funduliforme Fnf 1007</name>
    <dbReference type="NCBI Taxonomy" id="1161424"/>
    <lineage>
        <taxon>Bacteria</taxon>
        <taxon>Fusobacteriati</taxon>
        <taxon>Fusobacteriota</taxon>
        <taxon>Fusobacteriia</taxon>
        <taxon>Fusobacteriales</taxon>
        <taxon>Fusobacteriaceae</taxon>
        <taxon>Fusobacterium</taxon>
    </lineage>
</organism>
<reference evidence="1 2" key="1">
    <citation type="submission" date="2012-07" db="EMBL/GenBank/DDBJ databases">
        <authorList>
            <person name="Durkin A.S."/>
            <person name="McCorrison J."/>
            <person name="Torralba M."/>
            <person name="Gillis M."/>
            <person name="Methe B."/>
            <person name="Sutton G."/>
            <person name="Nelson K.E."/>
        </authorList>
    </citation>
    <scope>NUCLEOTIDE SEQUENCE [LARGE SCALE GENOMIC DNA]</scope>
    <source>
        <strain evidence="1 2">Fnf 1007</strain>
    </source>
</reference>
<proteinExistence type="predicted"/>
<accession>A0AAN3VX63</accession>
<sequence length="46" mass="5507">MKCACCEREITKDERFYEIQDEFYCNACVEERTATYYVVAGETCYE</sequence>
<protein>
    <submittedName>
        <fullName evidence="1">Uncharacterized protein</fullName>
    </submittedName>
</protein>
<dbReference type="Proteomes" id="UP000003120">
    <property type="component" value="Unassembled WGS sequence"/>
</dbReference>
<dbReference type="EMBL" id="ALKK01000011">
    <property type="protein sequence ID" value="EJU18750.1"/>
    <property type="molecule type" value="Genomic_DNA"/>
</dbReference>
<comment type="caution">
    <text evidence="1">The sequence shown here is derived from an EMBL/GenBank/DDBJ whole genome shotgun (WGS) entry which is preliminary data.</text>
</comment>
<evidence type="ECO:0000313" key="1">
    <source>
        <dbReference type="EMBL" id="EJU18750.1"/>
    </source>
</evidence>
<evidence type="ECO:0000313" key="2">
    <source>
        <dbReference type="Proteomes" id="UP000003120"/>
    </source>
</evidence>